<evidence type="ECO:0000259" key="3">
    <source>
        <dbReference type="PROSITE" id="PS51719"/>
    </source>
</evidence>
<dbReference type="InterPro" id="IPR030379">
    <property type="entry name" value="G_SEPTIN_dom"/>
</dbReference>
<feature type="compositionally biased region" description="Low complexity" evidence="2">
    <location>
        <begin position="400"/>
        <end position="412"/>
    </location>
</feature>
<feature type="domain" description="Septin-type G" evidence="3">
    <location>
        <begin position="140"/>
        <end position="495"/>
    </location>
</feature>
<dbReference type="GO" id="GO:0005525">
    <property type="term" value="F:GTP binding"/>
    <property type="evidence" value="ECO:0007669"/>
    <property type="project" value="UniProtKB-KW"/>
</dbReference>
<dbReference type="InterPro" id="IPR027417">
    <property type="entry name" value="P-loop_NTPase"/>
</dbReference>
<keyword evidence="1" id="KW-0342">GTP-binding</keyword>
<dbReference type="AlphaFoldDB" id="A0A2S4PSI6"/>
<proteinExistence type="inferred from homology"/>
<dbReference type="Proteomes" id="UP000237438">
    <property type="component" value="Unassembled WGS sequence"/>
</dbReference>
<accession>A0A2S4PSI6</accession>
<sequence>MDDPLIRGIANAQIIRRSSLGEFLRRSRSSEIKSKKNKQTIARDKELEKERQHQLRIALYSNPPTAYNVHKISKSEKSSISNESRFDVRTIELLPTDVENVTVQLPNFASESKLGDDGICTNNGALNSARGPRRLRKRKGPAAFNVLILGTKSSGKTSFLNFLKSTLASPSRKKTSQLSDLREDIFAPPYPRIGSFEKHYIETTIDKDRINLTLWDSKGLEKKNIKQQLQEIVTFIEGKFEDTFREELKIIRTPISSQDTHIHVVFLLLDPLSIEQSMNTSKSATLHDSWLNGKSEYSTFDLAGRIEEDVEIEILRALQGKAIVLPIISKADMITSAHMASLKKNIRQKLWRANLDPLDAFETEDDDNDSLKTPNTTDIGSDVEAYDGIRSPRNYGTVTSKIKSPKPSIKSSDQTDKSANYLENSTLPFSIINPDLYEPDIIGRRFPWGLADPLNGEHCDFIHLKNMVFYEWREELREVCWNFLYENWRTNRFLRYMQQ</sequence>
<evidence type="ECO:0000256" key="2">
    <source>
        <dbReference type="SAM" id="MobiDB-lite"/>
    </source>
</evidence>
<dbReference type="Pfam" id="PF00735">
    <property type="entry name" value="Septin"/>
    <property type="match status" value="3"/>
</dbReference>
<dbReference type="PROSITE" id="PS51719">
    <property type="entry name" value="G_SEPTIN"/>
    <property type="match status" value="1"/>
</dbReference>
<evidence type="ECO:0000313" key="4">
    <source>
        <dbReference type="EMBL" id="POS84974.1"/>
    </source>
</evidence>
<comment type="similarity">
    <text evidence="1">Belongs to the TRAFAC class TrmE-Era-EngA-EngB-Septin-like GTPase superfamily. Septin GTPase family.</text>
</comment>
<comment type="caution">
    <text evidence="4">The sequence shown here is derived from an EMBL/GenBank/DDBJ whole genome shotgun (WGS) entry which is preliminary data.</text>
</comment>
<name>A0A2S4PSI6_9PEZI</name>
<dbReference type="SUPFAM" id="SSF52540">
    <property type="entry name" value="P-loop containing nucleoside triphosphate hydrolases"/>
    <property type="match status" value="1"/>
</dbReference>
<gene>
    <name evidence="4" type="ORF">EPUL_004477</name>
</gene>
<organism evidence="4 5">
    <name type="scientific">Erysiphe pulchra</name>
    <dbReference type="NCBI Taxonomy" id="225359"/>
    <lineage>
        <taxon>Eukaryota</taxon>
        <taxon>Fungi</taxon>
        <taxon>Dikarya</taxon>
        <taxon>Ascomycota</taxon>
        <taxon>Pezizomycotina</taxon>
        <taxon>Leotiomycetes</taxon>
        <taxon>Erysiphales</taxon>
        <taxon>Erysiphaceae</taxon>
        <taxon>Erysiphe</taxon>
    </lineage>
</organism>
<evidence type="ECO:0000256" key="1">
    <source>
        <dbReference type="RuleBase" id="RU004560"/>
    </source>
</evidence>
<keyword evidence="1" id="KW-0547">Nucleotide-binding</keyword>
<reference evidence="4 5" key="1">
    <citation type="submission" date="2017-10" db="EMBL/GenBank/DDBJ databases">
        <title>Development of genomic resources for the powdery mildew, Erysiphe pulchra.</title>
        <authorList>
            <person name="Wadl P.A."/>
            <person name="Mack B.M."/>
            <person name="Moore G."/>
            <person name="Beltz S.B."/>
        </authorList>
    </citation>
    <scope>NUCLEOTIDE SEQUENCE [LARGE SCALE GENOMIC DNA]</scope>
    <source>
        <strain evidence="4">Cflorida</strain>
    </source>
</reference>
<dbReference type="STRING" id="225359.A0A2S4PSI6"/>
<feature type="region of interest" description="Disordered" evidence="2">
    <location>
        <begin position="397"/>
        <end position="416"/>
    </location>
</feature>
<dbReference type="EMBL" id="PEDP01000780">
    <property type="protein sequence ID" value="POS84974.1"/>
    <property type="molecule type" value="Genomic_DNA"/>
</dbReference>
<dbReference type="Gene3D" id="3.40.50.300">
    <property type="entry name" value="P-loop containing nucleotide triphosphate hydrolases"/>
    <property type="match status" value="1"/>
</dbReference>
<protein>
    <recommendedName>
        <fullName evidence="3">Septin-type G domain-containing protein</fullName>
    </recommendedName>
</protein>
<dbReference type="PANTHER" id="PTHR18884">
    <property type="entry name" value="SEPTIN"/>
    <property type="match status" value="1"/>
</dbReference>
<dbReference type="OrthoDB" id="5337438at2759"/>
<evidence type="ECO:0000313" key="5">
    <source>
        <dbReference type="Proteomes" id="UP000237438"/>
    </source>
</evidence>
<keyword evidence="5" id="KW-1185">Reference proteome</keyword>